<dbReference type="KEGG" id="rcu:8279808"/>
<keyword evidence="6" id="KW-0186">Copper</keyword>
<feature type="transmembrane region" description="Helical" evidence="6">
    <location>
        <begin position="74"/>
        <end position="94"/>
    </location>
</feature>
<dbReference type="eggNOG" id="KOG3386">
    <property type="taxonomic scope" value="Eukaryota"/>
</dbReference>
<keyword evidence="2 6" id="KW-0812">Transmembrane</keyword>
<proteinExistence type="inferred from homology"/>
<dbReference type="Pfam" id="PF04145">
    <property type="entry name" value="Ctr"/>
    <property type="match status" value="1"/>
</dbReference>
<keyword evidence="4 6" id="KW-1133">Transmembrane helix</keyword>
<dbReference type="PANTHER" id="PTHR12483">
    <property type="entry name" value="SOLUTE CARRIER FAMILY 31 COPPER TRANSPORTERS"/>
    <property type="match status" value="1"/>
</dbReference>
<evidence type="ECO:0000256" key="2">
    <source>
        <dbReference type="ARBA" id="ARBA00022692"/>
    </source>
</evidence>
<evidence type="ECO:0000256" key="4">
    <source>
        <dbReference type="ARBA" id="ARBA00022989"/>
    </source>
</evidence>
<dbReference type="InParanoid" id="B9S399"/>
<keyword evidence="3 6" id="KW-0187">Copper transport</keyword>
<evidence type="ECO:0000256" key="3">
    <source>
        <dbReference type="ARBA" id="ARBA00022796"/>
    </source>
</evidence>
<dbReference type="GO" id="GO:0005375">
    <property type="term" value="F:copper ion transmembrane transporter activity"/>
    <property type="evidence" value="ECO:0000318"/>
    <property type="project" value="GO_Central"/>
</dbReference>
<evidence type="ECO:0000256" key="5">
    <source>
        <dbReference type="ARBA" id="ARBA00023136"/>
    </source>
</evidence>
<feature type="transmembrane region" description="Helical" evidence="6">
    <location>
        <begin position="12"/>
        <end position="30"/>
    </location>
</feature>
<comment type="subcellular location">
    <subcellularLocation>
        <location evidence="6">Membrane</location>
        <topology evidence="6">Multi-pass membrane protein</topology>
    </subcellularLocation>
</comment>
<evidence type="ECO:0000313" key="7">
    <source>
        <dbReference type="EMBL" id="EEF41881.1"/>
    </source>
</evidence>
<comment type="similarity">
    <text evidence="1 6">Belongs to the copper transporter (Ctr) (TC 1.A.56) family. SLC31A subfamily.</text>
</comment>
<dbReference type="OMA" id="GNTTEIM"/>
<dbReference type="InterPro" id="IPR007274">
    <property type="entry name" value="Cop_transporter"/>
</dbReference>
<organism evidence="7 8">
    <name type="scientific">Ricinus communis</name>
    <name type="common">Castor bean</name>
    <dbReference type="NCBI Taxonomy" id="3988"/>
    <lineage>
        <taxon>Eukaryota</taxon>
        <taxon>Viridiplantae</taxon>
        <taxon>Streptophyta</taxon>
        <taxon>Embryophyta</taxon>
        <taxon>Tracheophyta</taxon>
        <taxon>Spermatophyta</taxon>
        <taxon>Magnoliopsida</taxon>
        <taxon>eudicotyledons</taxon>
        <taxon>Gunneridae</taxon>
        <taxon>Pentapetalae</taxon>
        <taxon>rosids</taxon>
        <taxon>fabids</taxon>
        <taxon>Malpighiales</taxon>
        <taxon>Euphorbiaceae</taxon>
        <taxon>Acalyphoideae</taxon>
        <taxon>Acalypheae</taxon>
        <taxon>Ricinus</taxon>
    </lineage>
</organism>
<dbReference type="GO" id="GO:0005886">
    <property type="term" value="C:plasma membrane"/>
    <property type="evidence" value="ECO:0000318"/>
    <property type="project" value="GO_Central"/>
</dbReference>
<dbReference type="AlphaFoldDB" id="B9S399"/>
<feature type="transmembrane region" description="Helical" evidence="6">
    <location>
        <begin position="51"/>
        <end position="68"/>
    </location>
</feature>
<dbReference type="EMBL" id="EQ973857">
    <property type="protein sequence ID" value="EEF41881.1"/>
    <property type="molecule type" value="Genomic_DNA"/>
</dbReference>
<evidence type="ECO:0000313" key="8">
    <source>
        <dbReference type="Proteomes" id="UP000008311"/>
    </source>
</evidence>
<dbReference type="OrthoDB" id="73901at2759"/>
<reference evidence="8" key="1">
    <citation type="journal article" date="2010" name="Nat. Biotechnol.">
        <title>Draft genome sequence of the oilseed species Ricinus communis.</title>
        <authorList>
            <person name="Chan A.P."/>
            <person name="Crabtree J."/>
            <person name="Zhao Q."/>
            <person name="Lorenzi H."/>
            <person name="Orvis J."/>
            <person name="Puiu D."/>
            <person name="Melake-Berhan A."/>
            <person name="Jones K.M."/>
            <person name="Redman J."/>
            <person name="Chen G."/>
            <person name="Cahoon E.B."/>
            <person name="Gedil M."/>
            <person name="Stanke M."/>
            <person name="Haas B.J."/>
            <person name="Wortman J.R."/>
            <person name="Fraser-Liggett C.M."/>
            <person name="Ravel J."/>
            <person name="Rabinowicz P.D."/>
        </authorList>
    </citation>
    <scope>NUCLEOTIDE SEQUENCE [LARGE SCALE GENOMIC DNA]</scope>
    <source>
        <strain evidence="8">cv. Hale</strain>
    </source>
</reference>
<sequence length="113" mass="12229">MFQGLPSQSSYSYAVSLASVFLIAIAVEWLSHARLIKIGTNNVLAGLQQTAIYAIRVTLAFLVMLAVMSFDTGVLLAAVAGYSIGFLIFGSQVFRKPNIEPYQDSIDLPPLNC</sequence>
<keyword evidence="6" id="KW-0813">Transport</keyword>
<evidence type="ECO:0000256" key="6">
    <source>
        <dbReference type="RuleBase" id="RU367022"/>
    </source>
</evidence>
<dbReference type="PANTHER" id="PTHR12483:SF83">
    <property type="entry name" value="COPPER TRANSPORT PROTEIN"/>
    <property type="match status" value="1"/>
</dbReference>
<keyword evidence="5 6" id="KW-0472">Membrane</keyword>
<keyword evidence="8" id="KW-1185">Reference proteome</keyword>
<keyword evidence="6" id="KW-0406">Ion transport</keyword>
<dbReference type="Proteomes" id="UP000008311">
    <property type="component" value="Unassembled WGS sequence"/>
</dbReference>
<protein>
    <recommendedName>
        <fullName evidence="6">Copper transport protein</fullName>
    </recommendedName>
</protein>
<dbReference type="STRING" id="3988.B9S399"/>
<accession>B9S399</accession>
<evidence type="ECO:0000256" key="1">
    <source>
        <dbReference type="ARBA" id="ARBA00006921"/>
    </source>
</evidence>
<gene>
    <name evidence="7" type="ORF">RCOM_0731730</name>
</gene>
<name>B9S399_RICCO</name>